<dbReference type="OrthoDB" id="429991at2759"/>
<evidence type="ECO:0000313" key="2">
    <source>
        <dbReference type="EMBL" id="VDM04655.1"/>
    </source>
</evidence>
<evidence type="ECO:0000313" key="3">
    <source>
        <dbReference type="Proteomes" id="UP000275846"/>
    </source>
</evidence>
<keyword evidence="3" id="KW-1185">Reference proteome</keyword>
<dbReference type="Pfam" id="PF07004">
    <property type="entry name" value="SHIPPO-rpt"/>
    <property type="match status" value="4"/>
</dbReference>
<dbReference type="PANTHER" id="PTHR21580">
    <property type="entry name" value="SHIPPO-1-RELATED"/>
    <property type="match status" value="1"/>
</dbReference>
<sequence>MVYNYTIPRKPVAASYGNPGPRYSLPSLTGYPRHDPRSVHEREPQWSFGIRHGIGNTNTSPGPCYYLSPDVSRSGKDSQMPCSMKGQRKDSAKPLTPGAGAYNTEPAFEVTSNKAPLFSFRIKPNDLSTGNYPGPNAYMMDSMMGKTIRSDKASAPVYSLASRVESEEEVKLRKNLTPGPGAHGVTDLSVYNEKAPQYTLKSRTWLPGDSLNNPGPGAYKHEAVMLPDFVTTAKLNKESVLIDLH</sequence>
<accession>A0A183TP71</accession>
<reference evidence="2 3" key="2">
    <citation type="submission" date="2018-11" db="EMBL/GenBank/DDBJ databases">
        <authorList>
            <consortium name="Pathogen Informatics"/>
        </authorList>
    </citation>
    <scope>NUCLEOTIDE SEQUENCE [LARGE SCALE GENOMIC DNA]</scope>
    <source>
        <strain evidence="2 3">NST_G2</strain>
    </source>
</reference>
<dbReference type="InterPro" id="IPR051291">
    <property type="entry name" value="CIMAP"/>
</dbReference>
<gene>
    <name evidence="2" type="ORF">SSLN_LOCUS18269</name>
</gene>
<name>A0A183TP71_SCHSO</name>
<protein>
    <submittedName>
        <fullName evidence="4">Outer dense fiber protein 3</fullName>
    </submittedName>
</protein>
<dbReference type="AlphaFoldDB" id="A0A183TP71"/>
<evidence type="ECO:0000256" key="1">
    <source>
        <dbReference type="SAM" id="MobiDB-lite"/>
    </source>
</evidence>
<dbReference type="Proteomes" id="UP000275846">
    <property type="component" value="Unassembled WGS sequence"/>
</dbReference>
<organism evidence="4">
    <name type="scientific">Schistocephalus solidus</name>
    <name type="common">Tapeworm</name>
    <dbReference type="NCBI Taxonomy" id="70667"/>
    <lineage>
        <taxon>Eukaryota</taxon>
        <taxon>Metazoa</taxon>
        <taxon>Spiralia</taxon>
        <taxon>Lophotrochozoa</taxon>
        <taxon>Platyhelminthes</taxon>
        <taxon>Cestoda</taxon>
        <taxon>Eucestoda</taxon>
        <taxon>Diphyllobothriidea</taxon>
        <taxon>Diphyllobothriidae</taxon>
        <taxon>Schistocephalus</taxon>
    </lineage>
</organism>
<dbReference type="EMBL" id="UYSU01044043">
    <property type="protein sequence ID" value="VDM04655.1"/>
    <property type="molecule type" value="Genomic_DNA"/>
</dbReference>
<dbReference type="InterPro" id="IPR010736">
    <property type="entry name" value="SHIPPO-rpt"/>
</dbReference>
<reference evidence="4" key="1">
    <citation type="submission" date="2016-06" db="UniProtKB">
        <authorList>
            <consortium name="WormBaseParasite"/>
        </authorList>
    </citation>
    <scope>IDENTIFICATION</scope>
</reference>
<dbReference type="WBParaSite" id="SSLN_0001895201-mRNA-1">
    <property type="protein sequence ID" value="SSLN_0001895201-mRNA-1"/>
    <property type="gene ID" value="SSLN_0001895201"/>
</dbReference>
<feature type="region of interest" description="Disordered" evidence="1">
    <location>
        <begin position="76"/>
        <end position="96"/>
    </location>
</feature>
<proteinExistence type="predicted"/>
<evidence type="ECO:0000313" key="4">
    <source>
        <dbReference type="WBParaSite" id="SSLN_0001895201-mRNA-1"/>
    </source>
</evidence>
<dbReference type="PANTHER" id="PTHR21580:SF28">
    <property type="entry name" value="BOREALIN N-TERMINAL DOMAIN-CONTAINING PROTEIN-RELATED"/>
    <property type="match status" value="1"/>
</dbReference>